<comment type="caution">
    <text evidence="4">The sequence shown here is derived from an EMBL/GenBank/DDBJ whole genome shotgun (WGS) entry which is preliminary data.</text>
</comment>
<evidence type="ECO:0000259" key="3">
    <source>
        <dbReference type="Pfam" id="PF13458"/>
    </source>
</evidence>
<dbReference type="CDD" id="cd06347">
    <property type="entry name" value="PBP1_ABC_LivK_ligand_binding-like"/>
    <property type="match status" value="1"/>
</dbReference>
<feature type="domain" description="Leucine-binding protein" evidence="3">
    <location>
        <begin position="66"/>
        <end position="408"/>
    </location>
</feature>
<keyword evidence="2" id="KW-0732">Signal</keyword>
<dbReference type="EMBL" id="BASG01000005">
    <property type="protein sequence ID" value="GAD12761.1"/>
    <property type="molecule type" value="Genomic_DNA"/>
</dbReference>
<keyword evidence="4" id="KW-0675">Receptor</keyword>
<evidence type="ECO:0000313" key="5">
    <source>
        <dbReference type="Proteomes" id="UP000016424"/>
    </source>
</evidence>
<reference evidence="5" key="1">
    <citation type="journal article" date="2013" name="Genome">
        <title>Draft Genome Sequence of Geobacillus kaustophilus GBlys, a Lysogenic Strain with Bacteriophage phiOH2.</title>
        <authorList>
            <person name="Doi K."/>
            <person name="Mori K."/>
            <person name="Martono H."/>
            <person name="Nagayoshi Y."/>
            <person name="Fujino Y."/>
            <person name="Tashiro K."/>
            <person name="Kuhara S."/>
            <person name="Ohshima T."/>
        </authorList>
    </citation>
    <scope>NUCLEOTIDE SEQUENCE [LARGE SCALE GENOMIC DNA]</scope>
    <source>
        <strain evidence="5">GBlys</strain>
    </source>
</reference>
<dbReference type="AlphaFoldDB" id="U2WPT3"/>
<dbReference type="SUPFAM" id="SSF53822">
    <property type="entry name" value="Periplasmic binding protein-like I"/>
    <property type="match status" value="1"/>
</dbReference>
<gene>
    <name evidence="4" type="ORF">GBL_0978</name>
</gene>
<sequence>MQKKVCALVTEHFEQWGEQEMKKKRAAGVFFSLMLTAGLLAGCGGNQQGGSSSGGNSGGGGGGDVIKIGANLELSGGVASYGQSIAEGLDLALEEINKEGINGKKLELVKVDNKSEAAEATNGAIKLISQDKVVAIIGSATSTNTLAQVQVANDNKVPLITPTGTNPTITNKDGKVNEFVFRTCFIDPFQGTVAAKFALNELKVKNAAVLIDSSSDYSKGLAASFKDAFTQGGGKIVAEEAYVAKDTDFRATLTRIKSKNPEFIFLPGYYEEVGLIVKQARELGLNVPIMGGDGWDSPKLVEIAGKDALNNTYITNHYSSGDPDPKIQEFVKAFKAKYNKAPDAFNALGYDTAYFLADAIKRAGSADPVKIKDALAQTKDLQLVSGTLTLNENHDPVKSAAILEYKDGQQQFKTKVNP</sequence>
<accession>U2WPT3</accession>
<dbReference type="InterPro" id="IPR028081">
    <property type="entry name" value="Leu-bd"/>
</dbReference>
<comment type="similarity">
    <text evidence="1">Belongs to the leucine-binding protein family.</text>
</comment>
<organism evidence="4 5">
    <name type="scientific">Geobacillus kaustophilus GBlys</name>
    <dbReference type="NCBI Taxonomy" id="1337888"/>
    <lineage>
        <taxon>Bacteria</taxon>
        <taxon>Bacillati</taxon>
        <taxon>Bacillota</taxon>
        <taxon>Bacilli</taxon>
        <taxon>Bacillales</taxon>
        <taxon>Anoxybacillaceae</taxon>
        <taxon>Geobacillus</taxon>
        <taxon>Geobacillus thermoleovorans group</taxon>
    </lineage>
</organism>
<dbReference type="Gene3D" id="3.40.50.2300">
    <property type="match status" value="2"/>
</dbReference>
<protein>
    <submittedName>
        <fullName evidence="4">Extracellular ligand-binding receptor</fullName>
    </submittedName>
</protein>
<dbReference type="PANTHER" id="PTHR30483:SF6">
    <property type="entry name" value="PERIPLASMIC BINDING PROTEIN OF ABC TRANSPORTER FOR NATURAL AMINO ACIDS"/>
    <property type="match status" value="1"/>
</dbReference>
<evidence type="ECO:0000256" key="2">
    <source>
        <dbReference type="ARBA" id="ARBA00022729"/>
    </source>
</evidence>
<dbReference type="InterPro" id="IPR028082">
    <property type="entry name" value="Peripla_BP_I"/>
</dbReference>
<name>U2WPT3_GEOKU</name>
<dbReference type="Pfam" id="PF13458">
    <property type="entry name" value="Peripla_BP_6"/>
    <property type="match status" value="1"/>
</dbReference>
<evidence type="ECO:0000313" key="4">
    <source>
        <dbReference type="EMBL" id="GAD12761.1"/>
    </source>
</evidence>
<dbReference type="InterPro" id="IPR051010">
    <property type="entry name" value="BCAA_transport"/>
</dbReference>
<dbReference type="Proteomes" id="UP000016424">
    <property type="component" value="Unassembled WGS sequence"/>
</dbReference>
<dbReference type="PANTHER" id="PTHR30483">
    <property type="entry name" value="LEUCINE-SPECIFIC-BINDING PROTEIN"/>
    <property type="match status" value="1"/>
</dbReference>
<proteinExistence type="inferred from homology"/>
<evidence type="ECO:0000256" key="1">
    <source>
        <dbReference type="ARBA" id="ARBA00010062"/>
    </source>
</evidence>